<feature type="compositionally biased region" description="Low complexity" evidence="5">
    <location>
        <begin position="73"/>
        <end position="84"/>
    </location>
</feature>
<dbReference type="Pfam" id="PF00005">
    <property type="entry name" value="ABC_tran"/>
    <property type="match status" value="1"/>
</dbReference>
<evidence type="ECO:0000256" key="1">
    <source>
        <dbReference type="ARBA" id="ARBA00004651"/>
    </source>
</evidence>
<feature type="compositionally biased region" description="Basic and acidic residues" evidence="5">
    <location>
        <begin position="91"/>
        <end position="113"/>
    </location>
</feature>
<dbReference type="InterPro" id="IPR036640">
    <property type="entry name" value="ABC1_TM_sf"/>
</dbReference>
<organism evidence="9 10">
    <name type="scientific">Gimesia chilikensis</name>
    <dbReference type="NCBI Taxonomy" id="2605989"/>
    <lineage>
        <taxon>Bacteria</taxon>
        <taxon>Pseudomonadati</taxon>
        <taxon>Planctomycetota</taxon>
        <taxon>Planctomycetia</taxon>
        <taxon>Planctomycetales</taxon>
        <taxon>Planctomycetaceae</taxon>
        <taxon>Gimesia</taxon>
    </lineage>
</organism>
<dbReference type="GO" id="GO:0016887">
    <property type="term" value="F:ATP hydrolysis activity"/>
    <property type="evidence" value="ECO:0007669"/>
    <property type="project" value="InterPro"/>
</dbReference>
<dbReference type="PANTHER" id="PTHR24221">
    <property type="entry name" value="ATP-BINDING CASSETTE SUB-FAMILY B"/>
    <property type="match status" value="1"/>
</dbReference>
<accession>A0A517PSF0</accession>
<feature type="transmembrane region" description="Helical" evidence="6">
    <location>
        <begin position="244"/>
        <end position="266"/>
    </location>
</feature>
<dbReference type="InterPro" id="IPR039421">
    <property type="entry name" value="Type_1_exporter"/>
</dbReference>
<feature type="transmembrane region" description="Helical" evidence="6">
    <location>
        <begin position="26"/>
        <end position="48"/>
    </location>
</feature>
<gene>
    <name evidence="9" type="ORF">HG66A1_40960</name>
</gene>
<keyword evidence="10" id="KW-1185">Reference proteome</keyword>
<dbReference type="AlphaFoldDB" id="A0A517PSF0"/>
<evidence type="ECO:0000313" key="9">
    <source>
        <dbReference type="EMBL" id="QDT22289.1"/>
    </source>
</evidence>
<feature type="domain" description="ABC transmembrane type-1" evidence="8">
    <location>
        <begin position="161"/>
        <end position="417"/>
    </location>
</feature>
<protein>
    <submittedName>
        <fullName evidence="9">Multidrug export ATP-binding/permease protein</fullName>
        <ecNumber evidence="9">3.6.3.-</ecNumber>
    </submittedName>
</protein>
<evidence type="ECO:0000256" key="3">
    <source>
        <dbReference type="ARBA" id="ARBA00022989"/>
    </source>
</evidence>
<keyword evidence="3 6" id="KW-1133">Transmembrane helix</keyword>
<name>A0A517PSF0_9PLAN</name>
<dbReference type="EMBL" id="CP036266">
    <property type="protein sequence ID" value="QDT22289.1"/>
    <property type="molecule type" value="Genomic_DNA"/>
</dbReference>
<keyword evidence="2 6" id="KW-0812">Transmembrane</keyword>
<dbReference type="GO" id="GO:0005886">
    <property type="term" value="C:plasma membrane"/>
    <property type="evidence" value="ECO:0007669"/>
    <property type="project" value="UniProtKB-SubCell"/>
</dbReference>
<keyword evidence="9" id="KW-0067">ATP-binding</keyword>
<dbReference type="PROSITE" id="PS50893">
    <property type="entry name" value="ABC_TRANSPORTER_2"/>
    <property type="match status" value="1"/>
</dbReference>
<evidence type="ECO:0000256" key="5">
    <source>
        <dbReference type="SAM" id="MobiDB-lite"/>
    </source>
</evidence>
<reference evidence="9 10" key="1">
    <citation type="submission" date="2019-02" db="EMBL/GenBank/DDBJ databases">
        <title>Deep-cultivation of Planctomycetes and their phenomic and genomic characterization uncovers novel biology.</title>
        <authorList>
            <person name="Wiegand S."/>
            <person name="Jogler M."/>
            <person name="Boedeker C."/>
            <person name="Pinto D."/>
            <person name="Vollmers J."/>
            <person name="Rivas-Marin E."/>
            <person name="Kohn T."/>
            <person name="Peeters S.H."/>
            <person name="Heuer A."/>
            <person name="Rast P."/>
            <person name="Oberbeckmann S."/>
            <person name="Bunk B."/>
            <person name="Jeske O."/>
            <person name="Meyerdierks A."/>
            <person name="Storesund J.E."/>
            <person name="Kallscheuer N."/>
            <person name="Luecker S."/>
            <person name="Lage O.M."/>
            <person name="Pohl T."/>
            <person name="Merkel B.J."/>
            <person name="Hornburger P."/>
            <person name="Mueller R.-W."/>
            <person name="Bruemmer F."/>
            <person name="Labrenz M."/>
            <person name="Spormann A.M."/>
            <person name="Op den Camp H."/>
            <person name="Overmann J."/>
            <person name="Amann R."/>
            <person name="Jetten M.S.M."/>
            <person name="Mascher T."/>
            <person name="Medema M.H."/>
            <person name="Devos D.P."/>
            <person name="Kaster A.-K."/>
            <person name="Ovreas L."/>
            <person name="Rohde M."/>
            <person name="Galperin M.Y."/>
            <person name="Jogler C."/>
        </authorList>
    </citation>
    <scope>NUCLEOTIDE SEQUENCE [LARGE SCALE GENOMIC DNA]</scope>
    <source>
        <strain evidence="9 10">HG66A1</strain>
    </source>
</reference>
<dbReference type="PROSITE" id="PS50929">
    <property type="entry name" value="ABC_TM1F"/>
    <property type="match status" value="1"/>
</dbReference>
<evidence type="ECO:0000256" key="2">
    <source>
        <dbReference type="ARBA" id="ARBA00022692"/>
    </source>
</evidence>
<evidence type="ECO:0000313" key="10">
    <source>
        <dbReference type="Proteomes" id="UP000320421"/>
    </source>
</evidence>
<dbReference type="SUPFAM" id="SSF90123">
    <property type="entry name" value="ABC transporter transmembrane region"/>
    <property type="match status" value="1"/>
</dbReference>
<sequence>MSNRQPNAFHRAFPAREFFRGSARSVVFWSFINGLLLAFLLILFFLILDLLDHRGRISVQGVERVQQLQEILASPEPEASVETAEPSEEPAEPKADTDEVAAAEEKPAPEPEPKAAPAAEKSTTTPDRLVLSDTGILPSVWWTHSKYHLGIMKSVYQRVPLLQQNQSALFTLILVALVVASIRVLIRWRCRLRSLKVSHHISTTLRNMIHRQALRLGPGDLSGKETDQAFHLFIQDVGTVQNGVFHWVYGLTRHTVTLAILLLIAVSIDWRLTLQCIIPLAAAWYFLMQHRKDYDLQHARTLVTIDTELSLLAENLRSTRLVRGYGMENPEHEQFQKHLAKYTENLEKLKRVEGWGHRIARGLAVFCSCLVVFLVGYKVLVNPDSLPLSAAVLVVGIFGFFYLPVNGLHELFRVREESTVAASSIYRYLNLIPEVGQAVGAKFLEPMSTALQFENVTYSLTPGSPPILKGFDLKIPAGTTTALVSLEKLAPRAVSFLVPRFIEPRSGRVLIDGEDTAWVTLESLRAEAIFVSGNDPCLTGTVKDNIRCGDERYSLQEVIAASKESHAHQFIQGLPQGYETVLGQHGEDLTTGECFRLGLARALLRKPALMIIEEPEGPLDEDTKTLLEDAYSRIFQNRTVLVIPSRITTLRRVDQVVVIHEGKVEAVDSQSNLLKKSALYRHWEYTRFNQFRHSQDTPIEQR</sequence>
<dbReference type="OrthoDB" id="9762778at2"/>
<dbReference type="InterPro" id="IPR011527">
    <property type="entry name" value="ABC1_TM_dom"/>
</dbReference>
<evidence type="ECO:0000259" key="7">
    <source>
        <dbReference type="PROSITE" id="PS50893"/>
    </source>
</evidence>
<evidence type="ECO:0000256" key="4">
    <source>
        <dbReference type="ARBA" id="ARBA00023136"/>
    </source>
</evidence>
<dbReference type="Gene3D" id="3.40.50.300">
    <property type="entry name" value="P-loop containing nucleotide triphosphate hydrolases"/>
    <property type="match status" value="1"/>
</dbReference>
<dbReference type="GO" id="GO:0140359">
    <property type="term" value="F:ABC-type transporter activity"/>
    <property type="evidence" value="ECO:0007669"/>
    <property type="project" value="InterPro"/>
</dbReference>
<dbReference type="GO" id="GO:0005524">
    <property type="term" value="F:ATP binding"/>
    <property type="evidence" value="ECO:0007669"/>
    <property type="project" value="UniProtKB-KW"/>
</dbReference>
<dbReference type="InterPro" id="IPR003439">
    <property type="entry name" value="ABC_transporter-like_ATP-bd"/>
</dbReference>
<keyword evidence="4 6" id="KW-0472">Membrane</keyword>
<proteinExistence type="predicted"/>
<feature type="region of interest" description="Disordered" evidence="5">
    <location>
        <begin position="73"/>
        <end position="126"/>
    </location>
</feature>
<comment type="subcellular location">
    <subcellularLocation>
        <location evidence="1">Cell membrane</location>
        <topology evidence="1">Multi-pass membrane protein</topology>
    </subcellularLocation>
</comment>
<feature type="domain" description="ABC transporter" evidence="7">
    <location>
        <begin position="451"/>
        <end position="686"/>
    </location>
</feature>
<keyword evidence="9" id="KW-0378">Hydrolase</keyword>
<dbReference type="RefSeq" id="WP_145187917.1">
    <property type="nucleotide sequence ID" value="NZ_CP036266.1"/>
</dbReference>
<dbReference type="Gene3D" id="1.20.1560.10">
    <property type="entry name" value="ABC transporter type 1, transmembrane domain"/>
    <property type="match status" value="1"/>
</dbReference>
<evidence type="ECO:0000256" key="6">
    <source>
        <dbReference type="SAM" id="Phobius"/>
    </source>
</evidence>
<evidence type="ECO:0000259" key="8">
    <source>
        <dbReference type="PROSITE" id="PS50929"/>
    </source>
</evidence>
<dbReference type="CDD" id="cd07346">
    <property type="entry name" value="ABC_6TM_exporters"/>
    <property type="match status" value="1"/>
</dbReference>
<dbReference type="EC" id="3.6.3.-" evidence="9"/>
<feature type="transmembrane region" description="Helical" evidence="6">
    <location>
        <begin position="359"/>
        <end position="380"/>
    </location>
</feature>
<dbReference type="SUPFAM" id="SSF52540">
    <property type="entry name" value="P-loop containing nucleoside triphosphate hydrolases"/>
    <property type="match status" value="1"/>
</dbReference>
<keyword evidence="9" id="KW-0547">Nucleotide-binding</keyword>
<dbReference type="PANTHER" id="PTHR24221:SF590">
    <property type="entry name" value="COMPONENT LINKED WITH THE ASSEMBLY OF CYTOCHROME' TRANSPORT TRANSMEMBRANE ATP-BINDING PROTEIN ABC TRANSPORTER CYDD-RELATED"/>
    <property type="match status" value="1"/>
</dbReference>
<dbReference type="Pfam" id="PF00664">
    <property type="entry name" value="ABC_membrane"/>
    <property type="match status" value="1"/>
</dbReference>
<feature type="transmembrane region" description="Helical" evidence="6">
    <location>
        <begin position="386"/>
        <end position="405"/>
    </location>
</feature>
<feature type="transmembrane region" description="Helical" evidence="6">
    <location>
        <begin position="168"/>
        <end position="186"/>
    </location>
</feature>
<feature type="transmembrane region" description="Helical" evidence="6">
    <location>
        <begin position="272"/>
        <end position="288"/>
    </location>
</feature>
<dbReference type="InterPro" id="IPR027417">
    <property type="entry name" value="P-loop_NTPase"/>
</dbReference>
<dbReference type="Proteomes" id="UP000320421">
    <property type="component" value="Chromosome"/>
</dbReference>